<organism evidence="2 3">
    <name type="scientific">Actinoplanes digitatis</name>
    <dbReference type="NCBI Taxonomy" id="1868"/>
    <lineage>
        <taxon>Bacteria</taxon>
        <taxon>Bacillati</taxon>
        <taxon>Actinomycetota</taxon>
        <taxon>Actinomycetes</taxon>
        <taxon>Micromonosporales</taxon>
        <taxon>Micromonosporaceae</taxon>
        <taxon>Actinoplanes</taxon>
    </lineage>
</organism>
<protein>
    <submittedName>
        <fullName evidence="2">Uncharacterized protein</fullName>
    </submittedName>
</protein>
<feature type="region of interest" description="Disordered" evidence="1">
    <location>
        <begin position="122"/>
        <end position="149"/>
    </location>
</feature>
<dbReference type="EMBL" id="JACHNH010000001">
    <property type="protein sequence ID" value="MBB4767516.1"/>
    <property type="molecule type" value="Genomic_DNA"/>
</dbReference>
<dbReference type="Proteomes" id="UP000578112">
    <property type="component" value="Unassembled WGS sequence"/>
</dbReference>
<evidence type="ECO:0000313" key="3">
    <source>
        <dbReference type="Proteomes" id="UP000578112"/>
    </source>
</evidence>
<sequence>MVLLAVAGAVLGGALAVQVGRRTRAGRRALPDPAAREVVAPAGPVPAGRPQSLVPMAVGAAIVVVLAVAVAAVTRPSAVDGAAAQHATEPASAGVASPAPRPMSLADCQAAIAAPTNSGPPCGYPPAGMGPPFDEPQADPSDPAYAGAALPVGLTSGGRACATGPNRPTLDTVRPTLATSFAGAPGLPYLEATFQITGVDGPTAHDLNLAGTAGGHGQTAALEFWRMEPLTHGESYRWRVRGTPPTIKAGGWSLWCEFTIAMTTSDDLNLDEDREYTVALPAAKWREMLKVLGPVETYSAQAPIADAVKAAPGAASRVPATLRGSGWRSVVADLTSRASEHDAEAEWNLADLLSTSLDGPSHVTMGFPRT</sequence>
<evidence type="ECO:0000256" key="1">
    <source>
        <dbReference type="SAM" id="MobiDB-lite"/>
    </source>
</evidence>
<name>A0A7W7I6Q8_9ACTN</name>
<keyword evidence="3" id="KW-1185">Reference proteome</keyword>
<dbReference type="AlphaFoldDB" id="A0A7W7I6Q8"/>
<evidence type="ECO:0000313" key="2">
    <source>
        <dbReference type="EMBL" id="MBB4767516.1"/>
    </source>
</evidence>
<comment type="caution">
    <text evidence="2">The sequence shown here is derived from an EMBL/GenBank/DDBJ whole genome shotgun (WGS) entry which is preliminary data.</text>
</comment>
<proteinExistence type="predicted"/>
<accession>A0A7W7I6Q8</accession>
<gene>
    <name evidence="2" type="ORF">BJ971_008072</name>
</gene>
<reference evidence="2 3" key="1">
    <citation type="submission" date="2020-08" db="EMBL/GenBank/DDBJ databases">
        <title>Sequencing the genomes of 1000 actinobacteria strains.</title>
        <authorList>
            <person name="Klenk H.-P."/>
        </authorList>
    </citation>
    <scope>NUCLEOTIDE SEQUENCE [LARGE SCALE GENOMIC DNA]</scope>
    <source>
        <strain evidence="2 3">DSM 43149</strain>
    </source>
</reference>
<dbReference type="RefSeq" id="WP_184998516.1">
    <property type="nucleotide sequence ID" value="NZ_BOMK01000067.1"/>
</dbReference>